<name>A0A1Y0STS9_9CAUD</name>
<accession>A0A1Y0STS9</accession>
<dbReference type="EMBL" id="MF042360">
    <property type="protein sequence ID" value="ARV76901.1"/>
    <property type="molecule type" value="Genomic_DNA"/>
</dbReference>
<sequence length="150" mass="17424">MKRFVLWFITKYLSSSDIVDALLDRWPAKDQANFYLRGLFIKYRNSPADVREVILRALNDYNFHDTPLKPIHYEVMIKRILTTAQPFTSPSTLVNALVWDAQIGRNANLNYIKYNAYLTNVVRKTLGVLSTTDVQLIVALLKKRVENECE</sequence>
<evidence type="ECO:0000313" key="2">
    <source>
        <dbReference type="Proteomes" id="UP000225448"/>
    </source>
</evidence>
<evidence type="ECO:0000313" key="1">
    <source>
        <dbReference type="EMBL" id="ARV76901.1"/>
    </source>
</evidence>
<reference evidence="1 2" key="1">
    <citation type="submission" date="2017-05" db="EMBL/GenBank/DDBJ databases">
        <authorList>
            <person name="Song R."/>
            <person name="Chenine A.L."/>
            <person name="Ruprecht R.M."/>
        </authorList>
    </citation>
    <scope>NUCLEOTIDE SEQUENCE [LARGE SCALE GENOMIC DNA]</scope>
</reference>
<dbReference type="Proteomes" id="UP000225448">
    <property type="component" value="Segment"/>
</dbReference>
<keyword evidence="2" id="KW-1185">Reference proteome</keyword>
<proteinExistence type="predicted"/>
<gene>
    <name evidence="1" type="ORF">PHABIO_270</name>
</gene>
<protein>
    <submittedName>
        <fullName evidence="1">Uncharacterized protein</fullName>
    </submittedName>
</protein>
<organism evidence="1 2">
    <name type="scientific">Pseudomonas phage Phabio</name>
    <dbReference type="NCBI Taxonomy" id="2006668"/>
    <lineage>
        <taxon>Viruses</taxon>
        <taxon>Duplodnaviria</taxon>
        <taxon>Heunggongvirae</taxon>
        <taxon>Uroviricota</taxon>
        <taxon>Caudoviricetes</taxon>
        <taxon>Chimalliviridae</taxon>
        <taxon>Phabiovirus</taxon>
        <taxon>Phabiovirus phabio</taxon>
    </lineage>
</organism>